<dbReference type="InterPro" id="IPR053151">
    <property type="entry name" value="RNase_H-like"/>
</dbReference>
<dbReference type="CDD" id="cd06222">
    <property type="entry name" value="RNase_H_like"/>
    <property type="match status" value="1"/>
</dbReference>
<dbReference type="AlphaFoldDB" id="A0AAE1ITK3"/>
<dbReference type="InterPro" id="IPR012337">
    <property type="entry name" value="RNaseH-like_sf"/>
</dbReference>
<dbReference type="PANTHER" id="PTHR47723">
    <property type="entry name" value="OS05G0353850 PROTEIN"/>
    <property type="match status" value="1"/>
</dbReference>
<dbReference type="InterPro" id="IPR044730">
    <property type="entry name" value="RNase_H-like_dom_plant"/>
</dbReference>
<dbReference type="Gene3D" id="3.30.420.10">
    <property type="entry name" value="Ribonuclease H-like superfamily/Ribonuclease H"/>
    <property type="match status" value="1"/>
</dbReference>
<evidence type="ECO:0000259" key="1">
    <source>
        <dbReference type="Pfam" id="PF13456"/>
    </source>
</evidence>
<name>A0AAE1ITK3_9FABA</name>
<evidence type="ECO:0000313" key="3">
    <source>
        <dbReference type="Proteomes" id="UP001293593"/>
    </source>
</evidence>
<comment type="caution">
    <text evidence="2">The sequence shown here is derived from an EMBL/GenBank/DDBJ whole genome shotgun (WGS) entry which is preliminary data.</text>
</comment>
<organism evidence="2 3">
    <name type="scientific">Acacia crassicarpa</name>
    <name type="common">northern wattle</name>
    <dbReference type="NCBI Taxonomy" id="499986"/>
    <lineage>
        <taxon>Eukaryota</taxon>
        <taxon>Viridiplantae</taxon>
        <taxon>Streptophyta</taxon>
        <taxon>Embryophyta</taxon>
        <taxon>Tracheophyta</taxon>
        <taxon>Spermatophyta</taxon>
        <taxon>Magnoliopsida</taxon>
        <taxon>eudicotyledons</taxon>
        <taxon>Gunneridae</taxon>
        <taxon>Pentapetalae</taxon>
        <taxon>rosids</taxon>
        <taxon>fabids</taxon>
        <taxon>Fabales</taxon>
        <taxon>Fabaceae</taxon>
        <taxon>Caesalpinioideae</taxon>
        <taxon>mimosoid clade</taxon>
        <taxon>Acacieae</taxon>
        <taxon>Acacia</taxon>
    </lineage>
</organism>
<reference evidence="2" key="1">
    <citation type="submission" date="2023-10" db="EMBL/GenBank/DDBJ databases">
        <title>Chromosome-level genome of the transformable northern wattle, Acacia crassicarpa.</title>
        <authorList>
            <person name="Massaro I."/>
            <person name="Sinha N.R."/>
            <person name="Poethig S."/>
            <person name="Leichty A.R."/>
        </authorList>
    </citation>
    <scope>NUCLEOTIDE SEQUENCE</scope>
    <source>
        <strain evidence="2">Acra3RX</strain>
        <tissue evidence="2">Leaf</tissue>
    </source>
</reference>
<dbReference type="GO" id="GO:0003676">
    <property type="term" value="F:nucleic acid binding"/>
    <property type="evidence" value="ECO:0007669"/>
    <property type="project" value="InterPro"/>
</dbReference>
<dbReference type="PANTHER" id="PTHR47723:SF19">
    <property type="entry name" value="POLYNUCLEOTIDYL TRANSFERASE, RIBONUCLEASE H-LIKE SUPERFAMILY PROTEIN"/>
    <property type="match status" value="1"/>
</dbReference>
<accession>A0AAE1ITK3</accession>
<sequence length="117" mass="13067">MGDCNATSPEEWVIVEGLQLAWNLGFKKIILESDADCVINMLLDSLYTSCSSLVLKAREMLNLMWEVDVRVIPSKSNRIADALTKRGISNSVLFYECPVSLKSWVDQECLGLNSPLL</sequence>
<dbReference type="Proteomes" id="UP001293593">
    <property type="component" value="Unassembled WGS sequence"/>
</dbReference>
<dbReference type="InterPro" id="IPR002156">
    <property type="entry name" value="RNaseH_domain"/>
</dbReference>
<dbReference type="GO" id="GO:0004523">
    <property type="term" value="F:RNA-DNA hybrid ribonuclease activity"/>
    <property type="evidence" value="ECO:0007669"/>
    <property type="project" value="InterPro"/>
</dbReference>
<keyword evidence="3" id="KW-1185">Reference proteome</keyword>
<proteinExistence type="predicted"/>
<evidence type="ECO:0000313" key="2">
    <source>
        <dbReference type="EMBL" id="KAK4257307.1"/>
    </source>
</evidence>
<protein>
    <recommendedName>
        <fullName evidence="1">RNase H type-1 domain-containing protein</fullName>
    </recommendedName>
</protein>
<dbReference type="SUPFAM" id="SSF53098">
    <property type="entry name" value="Ribonuclease H-like"/>
    <property type="match status" value="1"/>
</dbReference>
<dbReference type="EMBL" id="JAWXYG010000012">
    <property type="protein sequence ID" value="KAK4257307.1"/>
    <property type="molecule type" value="Genomic_DNA"/>
</dbReference>
<gene>
    <name evidence="2" type="ORF">QN277_006910</name>
</gene>
<dbReference type="InterPro" id="IPR036397">
    <property type="entry name" value="RNaseH_sf"/>
</dbReference>
<dbReference type="Pfam" id="PF13456">
    <property type="entry name" value="RVT_3"/>
    <property type="match status" value="1"/>
</dbReference>
<feature type="domain" description="RNase H type-1" evidence="1">
    <location>
        <begin position="10"/>
        <end position="86"/>
    </location>
</feature>